<accession>A0A8S5M7E8</accession>
<proteinExistence type="predicted"/>
<sequence length="119" mass="13296">MKTNLINQETQLSDWGLAFVYAQGKPLLAHDFCGYLVEYKNRSKVGIGVDLCGNVFLFSKTSKPLSDRTINKVLKHLLKMGFITTILEPFPEVSEKYNLSFDPFNATVIDGPCFVGSSK</sequence>
<organism evidence="1">
    <name type="scientific">Siphoviridae sp. ctrgt10</name>
    <dbReference type="NCBI Taxonomy" id="2826479"/>
    <lineage>
        <taxon>Viruses</taxon>
        <taxon>Duplodnaviria</taxon>
        <taxon>Heunggongvirae</taxon>
        <taxon>Uroviricota</taxon>
        <taxon>Caudoviricetes</taxon>
    </lineage>
</organism>
<evidence type="ECO:0000313" key="1">
    <source>
        <dbReference type="EMBL" id="DAD78146.1"/>
    </source>
</evidence>
<reference evidence="1" key="1">
    <citation type="journal article" date="2021" name="Proc. Natl. Acad. Sci. U.S.A.">
        <title>A Catalog of Tens of Thousands of Viruses from Human Metagenomes Reveals Hidden Associations with Chronic Diseases.</title>
        <authorList>
            <person name="Tisza M.J."/>
            <person name="Buck C.B."/>
        </authorList>
    </citation>
    <scope>NUCLEOTIDE SEQUENCE</scope>
    <source>
        <strain evidence="1">Ctrgt10</strain>
    </source>
</reference>
<name>A0A8S5M7E8_9CAUD</name>
<dbReference type="EMBL" id="BK014839">
    <property type="protein sequence ID" value="DAD78146.1"/>
    <property type="molecule type" value="Genomic_DNA"/>
</dbReference>
<protein>
    <submittedName>
        <fullName evidence="1">Mnd1 HTH domain</fullName>
    </submittedName>
</protein>